<keyword evidence="9" id="KW-1185">Reference proteome</keyword>
<dbReference type="AlphaFoldDB" id="A0A9P5CR59"/>
<dbReference type="GeneID" id="63842357"/>
<gene>
    <name evidence="8" type="ORF">M406DRAFT_69102</name>
</gene>
<dbReference type="CDD" id="cd12087">
    <property type="entry name" value="TM_EGFR-like"/>
    <property type="match status" value="1"/>
</dbReference>
<evidence type="ECO:0000256" key="3">
    <source>
        <dbReference type="ARBA" id="ARBA00022989"/>
    </source>
</evidence>
<evidence type="ECO:0000256" key="2">
    <source>
        <dbReference type="ARBA" id="ARBA00022692"/>
    </source>
</evidence>
<evidence type="ECO:0000256" key="1">
    <source>
        <dbReference type="ARBA" id="ARBA00004167"/>
    </source>
</evidence>
<reference evidence="8" key="1">
    <citation type="journal article" date="2020" name="Phytopathology">
        <title>Genome sequence of the chestnut blight fungus Cryphonectria parasitica EP155: A fundamental resource for an archetypical invasive plant pathogen.</title>
        <authorList>
            <person name="Crouch J.A."/>
            <person name="Dawe A."/>
            <person name="Aerts A."/>
            <person name="Barry K."/>
            <person name="Churchill A.C.L."/>
            <person name="Grimwood J."/>
            <person name="Hillman B."/>
            <person name="Milgroom M.G."/>
            <person name="Pangilinan J."/>
            <person name="Smith M."/>
            <person name="Salamov A."/>
            <person name="Schmutz J."/>
            <person name="Yadav J."/>
            <person name="Grigoriev I.V."/>
            <person name="Nuss D."/>
        </authorList>
    </citation>
    <scope>NUCLEOTIDE SEQUENCE</scope>
    <source>
        <strain evidence="8">EP155</strain>
    </source>
</reference>
<feature type="region of interest" description="Disordered" evidence="5">
    <location>
        <begin position="555"/>
        <end position="599"/>
    </location>
</feature>
<evidence type="ECO:0000313" key="9">
    <source>
        <dbReference type="Proteomes" id="UP000803844"/>
    </source>
</evidence>
<evidence type="ECO:0000313" key="8">
    <source>
        <dbReference type="EMBL" id="KAF3766926.1"/>
    </source>
</evidence>
<dbReference type="GO" id="GO:0071944">
    <property type="term" value="C:cell periphery"/>
    <property type="evidence" value="ECO:0007669"/>
    <property type="project" value="UniProtKB-ARBA"/>
</dbReference>
<dbReference type="Gene3D" id="2.120.10.70">
    <property type="entry name" value="Fucose-specific lectin"/>
    <property type="match status" value="1"/>
</dbReference>
<dbReference type="EMBL" id="MU032346">
    <property type="protein sequence ID" value="KAF3766926.1"/>
    <property type="molecule type" value="Genomic_DNA"/>
</dbReference>
<evidence type="ECO:0000256" key="4">
    <source>
        <dbReference type="ARBA" id="ARBA00023136"/>
    </source>
</evidence>
<dbReference type="InterPro" id="IPR051694">
    <property type="entry name" value="Immunoregulatory_rcpt-like"/>
</dbReference>
<feature type="compositionally biased region" description="Polar residues" evidence="5">
    <location>
        <begin position="560"/>
        <end position="591"/>
    </location>
</feature>
<proteinExistence type="predicted"/>
<keyword evidence="4 6" id="KW-0472">Membrane</keyword>
<organism evidence="8 9">
    <name type="scientific">Cryphonectria parasitica (strain ATCC 38755 / EP155)</name>
    <dbReference type="NCBI Taxonomy" id="660469"/>
    <lineage>
        <taxon>Eukaryota</taxon>
        <taxon>Fungi</taxon>
        <taxon>Dikarya</taxon>
        <taxon>Ascomycota</taxon>
        <taxon>Pezizomycotina</taxon>
        <taxon>Sordariomycetes</taxon>
        <taxon>Sordariomycetidae</taxon>
        <taxon>Diaporthales</taxon>
        <taxon>Cryphonectriaceae</taxon>
        <taxon>Cryphonectria-Endothia species complex</taxon>
        <taxon>Cryphonectria</taxon>
    </lineage>
</organism>
<dbReference type="Proteomes" id="UP000803844">
    <property type="component" value="Unassembled WGS sequence"/>
</dbReference>
<keyword evidence="3 6" id="KW-1133">Transmembrane helix</keyword>
<feature type="region of interest" description="Disordered" evidence="5">
    <location>
        <begin position="412"/>
        <end position="481"/>
    </location>
</feature>
<dbReference type="PANTHER" id="PTHR15549:SF26">
    <property type="entry name" value="AXIAL BUDDING PATTERN PROTEIN 2-RELATED"/>
    <property type="match status" value="1"/>
</dbReference>
<feature type="compositionally biased region" description="Polar residues" evidence="5">
    <location>
        <begin position="508"/>
        <end position="519"/>
    </location>
</feature>
<feature type="signal peptide" evidence="7">
    <location>
        <begin position="1"/>
        <end position="25"/>
    </location>
</feature>
<protein>
    <submittedName>
        <fullName evidence="8">Uncharacterized protein</fullName>
    </submittedName>
</protein>
<keyword evidence="2 6" id="KW-0812">Transmembrane</keyword>
<evidence type="ECO:0000256" key="7">
    <source>
        <dbReference type="SAM" id="SignalP"/>
    </source>
</evidence>
<dbReference type="PANTHER" id="PTHR15549">
    <property type="entry name" value="PAIRED IMMUNOGLOBULIN-LIKE TYPE 2 RECEPTOR"/>
    <property type="match status" value="1"/>
</dbReference>
<feature type="transmembrane region" description="Helical" evidence="6">
    <location>
        <begin position="382"/>
        <end position="404"/>
    </location>
</feature>
<name>A0A9P5CR59_CRYP1</name>
<feature type="compositionally biased region" description="Low complexity" evidence="5">
    <location>
        <begin position="435"/>
        <end position="446"/>
    </location>
</feature>
<feature type="region of interest" description="Disordered" evidence="5">
    <location>
        <begin position="340"/>
        <end position="378"/>
    </location>
</feature>
<keyword evidence="7" id="KW-0732">Signal</keyword>
<dbReference type="RefSeq" id="XP_040777887.1">
    <property type="nucleotide sequence ID" value="XM_040925228.1"/>
</dbReference>
<comment type="caution">
    <text evidence="8">The sequence shown here is derived from an EMBL/GenBank/DDBJ whole genome shotgun (WGS) entry which is preliminary data.</text>
</comment>
<evidence type="ECO:0000256" key="6">
    <source>
        <dbReference type="SAM" id="Phobius"/>
    </source>
</evidence>
<accession>A0A9P5CR59</accession>
<comment type="subcellular location">
    <subcellularLocation>
        <location evidence="1">Membrane</location>
        <topology evidence="1">Single-pass membrane protein</topology>
    </subcellularLocation>
</comment>
<dbReference type="SUPFAM" id="SSF89372">
    <property type="entry name" value="Fucose-specific lectin"/>
    <property type="match status" value="1"/>
</dbReference>
<feature type="chain" id="PRO_5040123648" evidence="7">
    <location>
        <begin position="26"/>
        <end position="599"/>
    </location>
</feature>
<dbReference type="OrthoDB" id="4696326at2759"/>
<dbReference type="GO" id="GO:0016020">
    <property type="term" value="C:membrane"/>
    <property type="evidence" value="ECO:0007669"/>
    <property type="project" value="UniProtKB-SubCell"/>
</dbReference>
<evidence type="ECO:0000256" key="5">
    <source>
        <dbReference type="SAM" id="MobiDB-lite"/>
    </source>
</evidence>
<feature type="region of interest" description="Disordered" evidence="5">
    <location>
        <begin position="495"/>
        <end position="522"/>
    </location>
</feature>
<sequence>MARTRHIWRHALWTCLFALFTPSKCGQYAAFITDLGTQLIVLNSEGNFTYSPCNSGSTPAWPTKSPLLLPVSVEPKSGSNIAAVGFIEDDTVYADLFYQNTGLNIEHERFKCNADDGTYTLMGRDSPDGELADDPEMPDISLFTGLATVRLVLLAGTRLFFHDTNATLHQIEYGPDNTWSYIGMVNPDGHLQGPAVGAAVINAARSDKNIEIASTFSGTPWTVAQVVFSQLEGWPSQVANLALAIDQDASKFIYYIGSDKYLYNLSSVADTNLGAWSINPSMDTQYWPLADDEAADFAVASNPANYDLRIYYMSGGCMKEVSRTGMDTWAEAKALPTTITNTQTPSASAAAASATTGTNSSKGTSAASSSSSPGKLSSAAQVGVGIGAGLAGLLIAGGAIVFLLRRRAQKNQQTSQDEATLAPQRDGKIQNYGTSAGASRSSSSSAFDQYAHAKGSKHDAPLPPLPDKMEQDEPRAVTSSGGASVVYVPAYELPTSPGAPKYEMPGTPTASARNASRGQQAPEMMPKNLRISKAGQVSGAVSPPGTLSPTMSELDGGTMASFNNITVSSQPHPMVRQPSQDTWASQDQTSAPLHYGSAS</sequence>